<dbReference type="EMBL" id="LS974625">
    <property type="protein sequence ID" value="CAG7864786.1"/>
    <property type="molecule type" value="Genomic_DNA"/>
</dbReference>
<organism evidence="2 3">
    <name type="scientific">Brassica campestris</name>
    <name type="common">Field mustard</name>
    <dbReference type="NCBI Taxonomy" id="3711"/>
    <lineage>
        <taxon>Eukaryota</taxon>
        <taxon>Viridiplantae</taxon>
        <taxon>Streptophyta</taxon>
        <taxon>Embryophyta</taxon>
        <taxon>Tracheophyta</taxon>
        <taxon>Spermatophyta</taxon>
        <taxon>Magnoliopsida</taxon>
        <taxon>eudicotyledons</taxon>
        <taxon>Gunneridae</taxon>
        <taxon>Pentapetalae</taxon>
        <taxon>rosids</taxon>
        <taxon>malvids</taxon>
        <taxon>Brassicales</taxon>
        <taxon>Brassicaceae</taxon>
        <taxon>Brassiceae</taxon>
        <taxon>Brassica</taxon>
    </lineage>
</organism>
<dbReference type="AlphaFoldDB" id="A0A8D9CW54"/>
<proteinExistence type="predicted"/>
<evidence type="ECO:0000256" key="1">
    <source>
        <dbReference type="SAM" id="MobiDB-lite"/>
    </source>
</evidence>
<feature type="non-terminal residue" evidence="2">
    <location>
        <position position="169"/>
    </location>
</feature>
<reference evidence="2 3" key="1">
    <citation type="submission" date="2021-07" db="EMBL/GenBank/DDBJ databases">
        <authorList>
            <consortium name="Genoscope - CEA"/>
            <person name="William W."/>
        </authorList>
    </citation>
    <scope>NUCLEOTIDE SEQUENCE [LARGE SCALE GENOMIC DNA]</scope>
</reference>
<evidence type="ECO:0000313" key="3">
    <source>
        <dbReference type="Proteomes" id="UP000694005"/>
    </source>
</evidence>
<dbReference type="Proteomes" id="UP000694005">
    <property type="component" value="Chromosome A09"/>
</dbReference>
<feature type="region of interest" description="Disordered" evidence="1">
    <location>
        <begin position="29"/>
        <end position="54"/>
    </location>
</feature>
<feature type="region of interest" description="Disordered" evidence="1">
    <location>
        <begin position="94"/>
        <end position="140"/>
    </location>
</feature>
<evidence type="ECO:0000313" key="2">
    <source>
        <dbReference type="EMBL" id="CAG7864786.1"/>
    </source>
</evidence>
<protein>
    <submittedName>
        <fullName evidence="2">Uncharacterized protein</fullName>
    </submittedName>
</protein>
<dbReference type="Gramene" id="A09p52530.2_BraZ1">
    <property type="protein sequence ID" value="A09p52530.2_BraZ1.CDS.1"/>
    <property type="gene ID" value="A09g52530.2_BraZ1"/>
</dbReference>
<gene>
    <name evidence="2" type="ORF">BRAPAZ1V2_A09P52530.2</name>
</gene>
<name>A0A8D9CW54_BRACM</name>
<sequence length="169" mass="18572">MNPESFHFIIFAPSTGEHPSSILEIQSNRGATTHTRSRHPSLFSGSPHTPSKLEPFTRRVSLEPISKLIRSHQATTYRTSREKKQNPMVLLQKPAKQSLGSLHSPGSKAGDDEAMKASPSRSLISDQMKNKVEGIPELRSLSPKTCTEKLNKLNKARPTVAMGAHAVGR</sequence>
<accession>A0A8D9CW54</accession>